<feature type="signal peptide" evidence="1">
    <location>
        <begin position="1"/>
        <end position="21"/>
    </location>
</feature>
<dbReference type="Pfam" id="PF14339">
    <property type="entry name" value="DUF4394"/>
    <property type="match status" value="2"/>
</dbReference>
<reference evidence="4" key="1">
    <citation type="submission" date="2020-08" db="EMBL/GenBank/DDBJ databases">
        <title>Lacibacter sp. S13-6-6 genome sequencing.</title>
        <authorList>
            <person name="Jin L."/>
        </authorList>
    </citation>
    <scope>NUCLEOTIDE SEQUENCE [LARGE SCALE GENOMIC DNA]</scope>
    <source>
        <strain evidence="4">S13-6-6</strain>
    </source>
</reference>
<proteinExistence type="predicted"/>
<gene>
    <name evidence="3" type="ORF">H4075_03140</name>
</gene>
<evidence type="ECO:0000259" key="2">
    <source>
        <dbReference type="Pfam" id="PF14339"/>
    </source>
</evidence>
<dbReference type="EMBL" id="CP060007">
    <property type="protein sequence ID" value="QNA45212.1"/>
    <property type="molecule type" value="Genomic_DNA"/>
</dbReference>
<evidence type="ECO:0000313" key="3">
    <source>
        <dbReference type="EMBL" id="QNA45212.1"/>
    </source>
</evidence>
<feature type="chain" id="PRO_5028923978" evidence="1">
    <location>
        <begin position="22"/>
        <end position="508"/>
    </location>
</feature>
<dbReference type="PROSITE" id="PS51257">
    <property type="entry name" value="PROKAR_LIPOPROTEIN"/>
    <property type="match status" value="1"/>
</dbReference>
<protein>
    <submittedName>
        <fullName evidence="3">DUF4394 domain-containing protein</fullName>
    </submittedName>
</protein>
<dbReference type="InterPro" id="IPR025507">
    <property type="entry name" value="DUF4394"/>
</dbReference>
<evidence type="ECO:0000313" key="4">
    <source>
        <dbReference type="Proteomes" id="UP000515344"/>
    </source>
</evidence>
<dbReference type="AlphaFoldDB" id="A0A7G5XIA9"/>
<dbReference type="KEGG" id="lacs:H4075_03140"/>
<keyword evidence="4" id="KW-1185">Reference proteome</keyword>
<dbReference type="RefSeq" id="WP_182804071.1">
    <property type="nucleotide sequence ID" value="NZ_CP060007.1"/>
</dbReference>
<keyword evidence="1" id="KW-0732">Signal</keyword>
<accession>A0A7G5XIA9</accession>
<name>A0A7G5XIA9_9BACT</name>
<dbReference type="SUPFAM" id="SSF101898">
    <property type="entry name" value="NHL repeat"/>
    <property type="match status" value="1"/>
</dbReference>
<sequence length="508" mass="51853">MKKTTQLVGLMVMLCSVLAMSCSKINDGNKNGKGPKLEFFALINSNTLAKYDASKPENAISSVSISGMQSAETMLAIDFRPATGQLYGVGSSSRIYVINTTTGEARAIGTGAFTPALAGDVAAFDFNPTVDRIRLISTGGQNLRLNPETGTVVMVDGAINIGGTANANISSAAYIENKAGAATTVLFDIDVNNDILYKQDPPNAGGLVAVGNLGVDLSGTGEFDIAASDNIALAVYNSGNTPSVFTIDLNSGKAENVGMLGGATTVRGIAIPTHPVAYAVLNGSTLLILNPDAPVAVSKSISGTVAGEAIVGLDFRPANGQLYALGSSSRLYTINASSGAAVQVGTQFSTLVTGTDFGFDFNPTVDRIRVVSNVGLNLRLHPTTGAVAAVDLNLTEGSSVSGAAYTNNFAGATSTVLFDIDPAVDKLYKQDPPNNGTLVAIGELGLNATAVGGFDIGGTSGNAWAVLTVDGKTRIHKINLSNGSASPSPANFEFTGGTITAFTIGLGF</sequence>
<dbReference type="Proteomes" id="UP000515344">
    <property type="component" value="Chromosome"/>
</dbReference>
<organism evidence="3 4">
    <name type="scientific">Lacibacter sediminis</name>
    <dbReference type="NCBI Taxonomy" id="2760713"/>
    <lineage>
        <taxon>Bacteria</taxon>
        <taxon>Pseudomonadati</taxon>
        <taxon>Bacteroidota</taxon>
        <taxon>Chitinophagia</taxon>
        <taxon>Chitinophagales</taxon>
        <taxon>Chitinophagaceae</taxon>
        <taxon>Lacibacter</taxon>
    </lineage>
</organism>
<evidence type="ECO:0000256" key="1">
    <source>
        <dbReference type="SAM" id="SignalP"/>
    </source>
</evidence>
<feature type="domain" description="DUF4394" evidence="2">
    <location>
        <begin position="286"/>
        <end position="486"/>
    </location>
</feature>
<feature type="domain" description="DUF4394" evidence="2">
    <location>
        <begin position="47"/>
        <end position="270"/>
    </location>
</feature>